<organism evidence="1">
    <name type="scientific">marine sediment metagenome</name>
    <dbReference type="NCBI Taxonomy" id="412755"/>
    <lineage>
        <taxon>unclassified sequences</taxon>
        <taxon>metagenomes</taxon>
        <taxon>ecological metagenomes</taxon>
    </lineage>
</organism>
<dbReference type="AlphaFoldDB" id="X0SMU5"/>
<comment type="caution">
    <text evidence="1">The sequence shown here is derived from an EMBL/GenBank/DDBJ whole genome shotgun (WGS) entry which is preliminary data.</text>
</comment>
<sequence length="82" mass="9722">RDASDFDEGSYANKVNIIWENYCEEDFNSAYWGKENLKFTSNFIMKAAARYKKCRLELKKKQITEMKDDIVRLEKEIKDGVT</sequence>
<evidence type="ECO:0000313" key="1">
    <source>
        <dbReference type="EMBL" id="GAF77197.1"/>
    </source>
</evidence>
<gene>
    <name evidence="1" type="ORF">S01H1_03387</name>
</gene>
<accession>X0SMU5</accession>
<proteinExistence type="predicted"/>
<name>X0SMU5_9ZZZZ</name>
<reference evidence="1" key="1">
    <citation type="journal article" date="2014" name="Front. Microbiol.">
        <title>High frequency of phylogenetically diverse reductive dehalogenase-homologous genes in deep subseafloor sedimentary metagenomes.</title>
        <authorList>
            <person name="Kawai M."/>
            <person name="Futagami T."/>
            <person name="Toyoda A."/>
            <person name="Takaki Y."/>
            <person name="Nishi S."/>
            <person name="Hori S."/>
            <person name="Arai W."/>
            <person name="Tsubouchi T."/>
            <person name="Morono Y."/>
            <person name="Uchiyama I."/>
            <person name="Ito T."/>
            <person name="Fujiyama A."/>
            <person name="Inagaki F."/>
            <person name="Takami H."/>
        </authorList>
    </citation>
    <scope>NUCLEOTIDE SEQUENCE</scope>
    <source>
        <strain evidence="1">Expedition CK06-06</strain>
    </source>
</reference>
<feature type="non-terminal residue" evidence="1">
    <location>
        <position position="1"/>
    </location>
</feature>
<protein>
    <submittedName>
        <fullName evidence="1">Uncharacterized protein</fullName>
    </submittedName>
</protein>
<dbReference type="EMBL" id="BARS01001852">
    <property type="protein sequence ID" value="GAF77197.1"/>
    <property type="molecule type" value="Genomic_DNA"/>
</dbReference>